<dbReference type="OrthoDB" id="2013972at2759"/>
<protein>
    <recommendedName>
        <fullName evidence="3">S-adenosyl-L-methionine-dependent methyltransferase</fullName>
    </recommendedName>
</protein>
<dbReference type="AlphaFoldDB" id="A0A9W9MWX0"/>
<name>A0A9W9MWX0_9EURO</name>
<dbReference type="CDD" id="cd02440">
    <property type="entry name" value="AdoMet_MTases"/>
    <property type="match status" value="1"/>
</dbReference>
<reference evidence="1" key="1">
    <citation type="submission" date="2022-11" db="EMBL/GenBank/DDBJ databases">
        <authorList>
            <person name="Petersen C."/>
        </authorList>
    </citation>
    <scope>NUCLEOTIDE SEQUENCE</scope>
    <source>
        <strain evidence="1">IBT 20477</strain>
    </source>
</reference>
<comment type="caution">
    <text evidence="1">The sequence shown here is derived from an EMBL/GenBank/DDBJ whole genome shotgun (WGS) entry which is preliminary data.</text>
</comment>
<dbReference type="Proteomes" id="UP001150942">
    <property type="component" value="Unassembled WGS sequence"/>
</dbReference>
<keyword evidence="2" id="KW-1185">Reference proteome</keyword>
<dbReference type="Gene3D" id="3.40.50.150">
    <property type="entry name" value="Vaccinia Virus protein VP39"/>
    <property type="match status" value="1"/>
</dbReference>
<evidence type="ECO:0008006" key="3">
    <source>
        <dbReference type="Google" id="ProtNLM"/>
    </source>
</evidence>
<sequence>MAAKEDNIAVDPDFYTLKGNLEPDDFQSETTSIASAIAKGRFENGRRYQATKEDDYWGPSDEQQFEAFEISDVADFYPTATIRGVDLFPPPVTWMPPNCVFEVDDVLKDWTWREPFDFIHMRMMYGAFDPEGWNQVYKRAYDALAPGGWIEQVEFDIRCHSDDGTLKEDSLLAGWGDMFISCSAQAGRSLTTQETMRGAMEKAGFVDTHEKLYRIPLGPWAKDKVLKEAGQLHYAHWNAALEGWAMWLLTHFGQPVPWTKDEVHVYLARVRLELKNPHTHGWNYGRRVWARKPTEKELMAKRGLKFEP</sequence>
<evidence type="ECO:0000313" key="2">
    <source>
        <dbReference type="Proteomes" id="UP001150942"/>
    </source>
</evidence>
<dbReference type="SUPFAM" id="SSF53335">
    <property type="entry name" value="S-adenosyl-L-methionine-dependent methyltransferases"/>
    <property type="match status" value="1"/>
</dbReference>
<dbReference type="EMBL" id="JAPQKQ010000002">
    <property type="protein sequence ID" value="KAJ5208981.1"/>
    <property type="molecule type" value="Genomic_DNA"/>
</dbReference>
<reference evidence="1" key="2">
    <citation type="journal article" date="2023" name="IMA Fungus">
        <title>Comparative genomic study of the Penicillium genus elucidates a diverse pangenome and 15 lateral gene transfer events.</title>
        <authorList>
            <person name="Petersen C."/>
            <person name="Sorensen T."/>
            <person name="Nielsen M.R."/>
            <person name="Sondergaard T.E."/>
            <person name="Sorensen J.L."/>
            <person name="Fitzpatrick D.A."/>
            <person name="Frisvad J.C."/>
            <person name="Nielsen K.L."/>
        </authorList>
    </citation>
    <scope>NUCLEOTIDE SEQUENCE</scope>
    <source>
        <strain evidence="1">IBT 20477</strain>
    </source>
</reference>
<gene>
    <name evidence="1" type="ORF">N7449_003360</name>
</gene>
<organism evidence="1 2">
    <name type="scientific">Penicillium cf. viridicatum</name>
    <dbReference type="NCBI Taxonomy" id="2972119"/>
    <lineage>
        <taxon>Eukaryota</taxon>
        <taxon>Fungi</taxon>
        <taxon>Dikarya</taxon>
        <taxon>Ascomycota</taxon>
        <taxon>Pezizomycotina</taxon>
        <taxon>Eurotiomycetes</taxon>
        <taxon>Eurotiomycetidae</taxon>
        <taxon>Eurotiales</taxon>
        <taxon>Aspergillaceae</taxon>
        <taxon>Penicillium</taxon>
    </lineage>
</organism>
<accession>A0A9W9MWX0</accession>
<dbReference type="Pfam" id="PF13489">
    <property type="entry name" value="Methyltransf_23"/>
    <property type="match status" value="1"/>
</dbReference>
<evidence type="ECO:0000313" key="1">
    <source>
        <dbReference type="EMBL" id="KAJ5208981.1"/>
    </source>
</evidence>
<proteinExistence type="predicted"/>
<dbReference type="InterPro" id="IPR029063">
    <property type="entry name" value="SAM-dependent_MTases_sf"/>
</dbReference>